<sequence>MSARRGWLLAGLALLTGGCAEPAPAPSGGFAGLGQESEGFARVVPGRAFAFPVDHGAHPDFRIEWWYLTANLRDAEGRDYGVQWTLFRNALRPAADAAGWGNGNLWMGHAGLTTRDRHWSAQRMARGGVGQAGVVAAPFEAWIDDWSLQGDPAGELRARASGSGFGYRLRLQAEGPLVLQGEQGYSRKSAGGQASYYYSQPFFRAEGVLDIDGREVAVTGTAWMDREWSSQPLAADQHGWDWFSLHLDDGRRLMLFRLRHAGGGAFLSGNWIAPDERIAPLGEGEIRLRPLHTTHVAGREVPTRWSLAIPGDGLEVEVAAINPEAWMDLDTAYWEGPVRVTGSAGGIGYLEMTGY</sequence>
<evidence type="ECO:0000259" key="1">
    <source>
        <dbReference type="Pfam" id="PF07143"/>
    </source>
</evidence>
<dbReference type="InterPro" id="IPR010791">
    <property type="entry name" value="AttH_dom"/>
</dbReference>
<dbReference type="PANTHER" id="PTHR38591:SF1">
    <property type="entry name" value="BLL1000 PROTEIN"/>
    <property type="match status" value="1"/>
</dbReference>
<gene>
    <name evidence="2" type="ORF">QFW77_01805</name>
</gene>
<evidence type="ECO:0000313" key="3">
    <source>
        <dbReference type="Proteomes" id="UP001156940"/>
    </source>
</evidence>
<dbReference type="Pfam" id="PF17186">
    <property type="entry name" value="Lipocalin_9"/>
    <property type="match status" value="1"/>
</dbReference>
<accession>A0ABT6J4J2</accession>
<organism evidence="2 3">
    <name type="scientific">Luteimonas endophytica</name>
    <dbReference type="NCBI Taxonomy" id="3042023"/>
    <lineage>
        <taxon>Bacteria</taxon>
        <taxon>Pseudomonadati</taxon>
        <taxon>Pseudomonadota</taxon>
        <taxon>Gammaproteobacteria</taxon>
        <taxon>Lysobacterales</taxon>
        <taxon>Lysobacteraceae</taxon>
        <taxon>Luteimonas</taxon>
    </lineage>
</organism>
<name>A0ABT6J4J2_9GAMM</name>
<dbReference type="Gene3D" id="2.40.370.10">
    <property type="entry name" value="AttH-like domain"/>
    <property type="match status" value="2"/>
</dbReference>
<reference evidence="2 3" key="1">
    <citation type="submission" date="2023-04" db="EMBL/GenBank/DDBJ databases">
        <title>Luteimonas endophyticus RD2P54.</title>
        <authorList>
            <person name="Sun J.-Q."/>
        </authorList>
    </citation>
    <scope>NUCLEOTIDE SEQUENCE [LARGE SCALE GENOMIC DNA]</scope>
    <source>
        <strain evidence="2 3">RD2P54</strain>
    </source>
</reference>
<dbReference type="Pfam" id="PF07143">
    <property type="entry name" value="CrtC"/>
    <property type="match status" value="1"/>
</dbReference>
<proteinExistence type="predicted"/>
<dbReference type="InterPro" id="IPR023374">
    <property type="entry name" value="AttH-like_dom_sf"/>
</dbReference>
<protein>
    <submittedName>
        <fullName evidence="2">Lipocalin-like domain-containing protein</fullName>
    </submittedName>
</protein>
<dbReference type="PANTHER" id="PTHR38591">
    <property type="entry name" value="HYDROLASE"/>
    <property type="match status" value="1"/>
</dbReference>
<dbReference type="RefSeq" id="WP_280572492.1">
    <property type="nucleotide sequence ID" value="NZ_JARXRM010000010.1"/>
</dbReference>
<dbReference type="EMBL" id="JARXRM010000010">
    <property type="protein sequence ID" value="MDH5821730.1"/>
    <property type="molecule type" value="Genomic_DNA"/>
</dbReference>
<dbReference type="PROSITE" id="PS51257">
    <property type="entry name" value="PROKAR_LIPOPROTEIN"/>
    <property type="match status" value="1"/>
</dbReference>
<comment type="caution">
    <text evidence="2">The sequence shown here is derived from an EMBL/GenBank/DDBJ whole genome shotgun (WGS) entry which is preliminary data.</text>
</comment>
<feature type="domain" description="AttH" evidence="1">
    <location>
        <begin position="63"/>
        <end position="230"/>
    </location>
</feature>
<dbReference type="Proteomes" id="UP001156940">
    <property type="component" value="Unassembled WGS sequence"/>
</dbReference>
<keyword evidence="3" id="KW-1185">Reference proteome</keyword>
<evidence type="ECO:0000313" key="2">
    <source>
        <dbReference type="EMBL" id="MDH5821730.1"/>
    </source>
</evidence>
<dbReference type="SUPFAM" id="SSF159245">
    <property type="entry name" value="AttH-like"/>
    <property type="match status" value="1"/>
</dbReference>